<reference evidence="6" key="1">
    <citation type="submission" date="2020-07" db="EMBL/GenBank/DDBJ databases">
        <authorList>
            <person name="Partida-Martinez L."/>
            <person name="Huntemann M."/>
            <person name="Clum A."/>
            <person name="Wang J."/>
            <person name="Palaniappan K."/>
            <person name="Ritter S."/>
            <person name="Chen I.-M."/>
            <person name="Stamatis D."/>
            <person name="Reddy T."/>
            <person name="O'Malley R."/>
            <person name="Daum C."/>
            <person name="Shapiro N."/>
            <person name="Ivanova N."/>
            <person name="Kyrpides N."/>
            <person name="Woyke T."/>
        </authorList>
    </citation>
    <scope>NUCLEOTIDE SEQUENCE [LARGE SCALE GENOMIC DNA]</scope>
    <source>
        <strain evidence="6">AT2.8</strain>
    </source>
</reference>
<dbReference type="InterPro" id="IPR022770">
    <property type="entry name" value="IucA/IucC-like_C"/>
</dbReference>
<evidence type="ECO:0000259" key="4">
    <source>
        <dbReference type="Pfam" id="PF06276"/>
    </source>
</evidence>
<dbReference type="InterPro" id="IPR037455">
    <property type="entry name" value="LucA/IucC-like"/>
</dbReference>
<name>A0A852TL14_9BACI</name>
<dbReference type="Proteomes" id="UP000548423">
    <property type="component" value="Unassembled WGS sequence"/>
</dbReference>
<evidence type="ECO:0000313" key="6">
    <source>
        <dbReference type="Proteomes" id="UP000548423"/>
    </source>
</evidence>
<comment type="caution">
    <text evidence="5">The sequence shown here is derived from an EMBL/GenBank/DDBJ whole genome shotgun (WGS) entry which is preliminary data.</text>
</comment>
<reference evidence="6" key="2">
    <citation type="submission" date="2020-08" db="EMBL/GenBank/DDBJ databases">
        <title>The Agave Microbiome: Exploring the role of microbial communities in plant adaptations to desert environments.</title>
        <authorList>
            <person name="Partida-Martinez L.P."/>
        </authorList>
    </citation>
    <scope>NUCLEOTIDE SEQUENCE [LARGE SCALE GENOMIC DNA]</scope>
    <source>
        <strain evidence="6">AT2.8</strain>
    </source>
</reference>
<dbReference type="Gene3D" id="1.10.510.40">
    <property type="match status" value="1"/>
</dbReference>
<evidence type="ECO:0000259" key="3">
    <source>
        <dbReference type="Pfam" id="PF04183"/>
    </source>
</evidence>
<comment type="pathway">
    <text evidence="1">Siderophore biosynthesis.</text>
</comment>
<dbReference type="PANTHER" id="PTHR34384">
    <property type="entry name" value="L-2,3-DIAMINOPROPANOATE--CITRATE LIGASE"/>
    <property type="match status" value="1"/>
</dbReference>
<feature type="domain" description="Aerobactin siderophore biosynthesis IucA/IucC-like C-terminal" evidence="4">
    <location>
        <begin position="407"/>
        <end position="567"/>
    </location>
</feature>
<evidence type="ECO:0000256" key="2">
    <source>
        <dbReference type="ARBA" id="ARBA00007832"/>
    </source>
</evidence>
<proteinExistence type="inferred from homology"/>
<dbReference type="GO" id="GO:0019290">
    <property type="term" value="P:siderophore biosynthetic process"/>
    <property type="evidence" value="ECO:0007669"/>
    <property type="project" value="InterPro"/>
</dbReference>
<gene>
    <name evidence="5" type="ORF">F4694_004581</name>
</gene>
<comment type="similarity">
    <text evidence="2">Belongs to the IucA/IucC family.</text>
</comment>
<organism evidence="5 6">
    <name type="scientific">Neobacillus niacini</name>
    <dbReference type="NCBI Taxonomy" id="86668"/>
    <lineage>
        <taxon>Bacteria</taxon>
        <taxon>Bacillati</taxon>
        <taxon>Bacillota</taxon>
        <taxon>Bacilli</taxon>
        <taxon>Bacillales</taxon>
        <taxon>Bacillaceae</taxon>
        <taxon>Neobacillus</taxon>
    </lineage>
</organism>
<dbReference type="Gene3D" id="6.10.250.3370">
    <property type="match status" value="1"/>
</dbReference>
<protein>
    <submittedName>
        <fullName evidence="5">Siderophore synthetase component</fullName>
    </submittedName>
</protein>
<evidence type="ECO:0000313" key="5">
    <source>
        <dbReference type="EMBL" id="NYE07764.1"/>
    </source>
</evidence>
<accession>A0A852TL14</accession>
<dbReference type="AlphaFoldDB" id="A0A852TL14"/>
<dbReference type="Pfam" id="PF06276">
    <property type="entry name" value="FhuF"/>
    <property type="match status" value="1"/>
</dbReference>
<evidence type="ECO:0000256" key="1">
    <source>
        <dbReference type="ARBA" id="ARBA00004924"/>
    </source>
</evidence>
<sequence>MNREEARKRAEYATLQSYLNCYIRETGKGSLTEDVPPELKHAHSGKWMKLSLKNKSALYIPLAYYSETGRHLVGPVVYMGSEKLNFMDCIDVTLIDLNAGKPDEKKNELLNRISQSCTLMAAFIEKRSGEEDELYGTDFDFLAAEQSLLFGHLFHPAPKSREGMNEEEIRSYSPELKGSFPLHYFRAPADLVYSKSLLPHSAIQQIKQMVLDDPEITNDFKNKYAKEDGHALLPLHPWQAKYVLQDHEIKSLAEAGAIEDLGQQGRSYFATSSLRTVFHPDVPFMLKFSLNIKITNSVRANLMKELERGAEVKELMEAGLGKEISDEFPQFRFVHDPAFLTLKLEDRKESGFEVILRDNPFYQENADQTTAIVSLCQDGLKRGTSRLSSIIRGIADKENRTTSEISSDWLKRYLEISLKPILWLYYEKGIALEAHQQNSIVQLNDGYPERFFYRDNQGFYFCESKKSVLESFLPEAGQKSETFCSDTVADERLRYYFFFNHLFGIVNAFGTAGLADERMLLKIIQEEMEAYSVPDGHPSQLIKSFLEREKLPCKANLMTRFHDLDELVGPLETQSVYVDVPNPLLKKEAVASL</sequence>
<feature type="domain" description="Aerobactin siderophore biosynthesis IucA/IucC N-terminal" evidence="3">
    <location>
        <begin position="140"/>
        <end position="377"/>
    </location>
</feature>
<dbReference type="PANTHER" id="PTHR34384:SF5">
    <property type="entry name" value="L-2,3-DIAMINOPROPANOATE--CITRATE LIGASE"/>
    <property type="match status" value="1"/>
</dbReference>
<dbReference type="GO" id="GO:0016881">
    <property type="term" value="F:acid-amino acid ligase activity"/>
    <property type="evidence" value="ECO:0007669"/>
    <property type="project" value="UniProtKB-ARBA"/>
</dbReference>
<dbReference type="EMBL" id="JACCBX010000010">
    <property type="protein sequence ID" value="NYE07764.1"/>
    <property type="molecule type" value="Genomic_DNA"/>
</dbReference>
<dbReference type="Pfam" id="PF04183">
    <property type="entry name" value="IucA_IucC"/>
    <property type="match status" value="1"/>
</dbReference>
<dbReference type="InterPro" id="IPR007310">
    <property type="entry name" value="Aerobactin_biosyn_IucA/IucC_N"/>
</dbReference>